<dbReference type="EMBL" id="SJPV01000002">
    <property type="protein sequence ID" value="TWU40854.1"/>
    <property type="molecule type" value="Genomic_DNA"/>
</dbReference>
<evidence type="ECO:0000313" key="2">
    <source>
        <dbReference type="EMBL" id="TWU40854.1"/>
    </source>
</evidence>
<sequence length="112" mass="12548">MPIPDAERAVVDDAKVRDYLLNLGHPDGGSKAIWFHSLGYTRDDWHYLAADLLAIAMNCDGFDTETTRFGVKYKASGSVGRPNHYPGLVRTVWIVEDNDPPRLVTAYPDDKQ</sequence>
<dbReference type="Proteomes" id="UP000319143">
    <property type="component" value="Unassembled WGS sequence"/>
</dbReference>
<proteinExistence type="predicted"/>
<organism evidence="2 3">
    <name type="scientific">Novipirellula artificiosorum</name>
    <dbReference type="NCBI Taxonomy" id="2528016"/>
    <lineage>
        <taxon>Bacteria</taxon>
        <taxon>Pseudomonadati</taxon>
        <taxon>Planctomycetota</taxon>
        <taxon>Planctomycetia</taxon>
        <taxon>Pirellulales</taxon>
        <taxon>Pirellulaceae</taxon>
        <taxon>Novipirellula</taxon>
    </lineage>
</organism>
<gene>
    <name evidence="2" type="ORF">Poly41_16890</name>
</gene>
<evidence type="ECO:0000259" key="1">
    <source>
        <dbReference type="Pfam" id="PF21814"/>
    </source>
</evidence>
<keyword evidence="3" id="KW-1185">Reference proteome</keyword>
<dbReference type="OrthoDB" id="277917at2"/>
<dbReference type="InterPro" id="IPR049250">
    <property type="entry name" value="DUF6883"/>
</dbReference>
<dbReference type="Pfam" id="PF21814">
    <property type="entry name" value="DUF6883"/>
    <property type="match status" value="1"/>
</dbReference>
<protein>
    <recommendedName>
        <fullName evidence="1">DUF6883 domain-containing protein</fullName>
    </recommendedName>
</protein>
<dbReference type="RefSeq" id="WP_146525387.1">
    <property type="nucleotide sequence ID" value="NZ_SJPV01000002.1"/>
</dbReference>
<name>A0A5C6DXB2_9BACT</name>
<evidence type="ECO:0000313" key="3">
    <source>
        <dbReference type="Proteomes" id="UP000319143"/>
    </source>
</evidence>
<reference evidence="2 3" key="1">
    <citation type="submission" date="2019-02" db="EMBL/GenBank/DDBJ databases">
        <title>Deep-cultivation of Planctomycetes and their phenomic and genomic characterization uncovers novel biology.</title>
        <authorList>
            <person name="Wiegand S."/>
            <person name="Jogler M."/>
            <person name="Boedeker C."/>
            <person name="Pinto D."/>
            <person name="Vollmers J."/>
            <person name="Rivas-Marin E."/>
            <person name="Kohn T."/>
            <person name="Peeters S.H."/>
            <person name="Heuer A."/>
            <person name="Rast P."/>
            <person name="Oberbeckmann S."/>
            <person name="Bunk B."/>
            <person name="Jeske O."/>
            <person name="Meyerdierks A."/>
            <person name="Storesund J.E."/>
            <person name="Kallscheuer N."/>
            <person name="Luecker S."/>
            <person name="Lage O.M."/>
            <person name="Pohl T."/>
            <person name="Merkel B.J."/>
            <person name="Hornburger P."/>
            <person name="Mueller R.-W."/>
            <person name="Bruemmer F."/>
            <person name="Labrenz M."/>
            <person name="Spormann A.M."/>
            <person name="Op Den Camp H."/>
            <person name="Overmann J."/>
            <person name="Amann R."/>
            <person name="Jetten M.S.M."/>
            <person name="Mascher T."/>
            <person name="Medema M.H."/>
            <person name="Devos D.P."/>
            <person name="Kaster A.-K."/>
            <person name="Ovreas L."/>
            <person name="Rohde M."/>
            <person name="Galperin M.Y."/>
            <person name="Jogler C."/>
        </authorList>
    </citation>
    <scope>NUCLEOTIDE SEQUENCE [LARGE SCALE GENOMIC DNA]</scope>
    <source>
        <strain evidence="2 3">Poly41</strain>
    </source>
</reference>
<feature type="domain" description="DUF6883" evidence="1">
    <location>
        <begin position="3"/>
        <end position="109"/>
    </location>
</feature>
<dbReference type="AlphaFoldDB" id="A0A5C6DXB2"/>
<comment type="caution">
    <text evidence="2">The sequence shown here is derived from an EMBL/GenBank/DDBJ whole genome shotgun (WGS) entry which is preliminary data.</text>
</comment>
<accession>A0A5C6DXB2</accession>